<evidence type="ECO:0000313" key="8">
    <source>
        <dbReference type="Proteomes" id="UP001159427"/>
    </source>
</evidence>
<dbReference type="InterPro" id="IPR008917">
    <property type="entry name" value="TF_DNA-bd_sf"/>
</dbReference>
<evidence type="ECO:0000259" key="6">
    <source>
        <dbReference type="PROSITE" id="PS50217"/>
    </source>
</evidence>
<evidence type="ECO:0000256" key="3">
    <source>
        <dbReference type="ARBA" id="ARBA00023163"/>
    </source>
</evidence>
<dbReference type="PROSITE" id="PS50217">
    <property type="entry name" value="BZIP"/>
    <property type="match status" value="1"/>
</dbReference>
<dbReference type="InterPro" id="IPR024874">
    <property type="entry name" value="Transcription_factor_Maf_fam"/>
</dbReference>
<dbReference type="InterPro" id="IPR004827">
    <property type="entry name" value="bZIP"/>
</dbReference>
<keyword evidence="8" id="KW-1185">Reference proteome</keyword>
<dbReference type="Gene3D" id="1.20.5.170">
    <property type="match status" value="1"/>
</dbReference>
<dbReference type="SUPFAM" id="SSF47454">
    <property type="entry name" value="A DNA-binding domain in eukaryotic transcription factors"/>
    <property type="match status" value="1"/>
</dbReference>
<dbReference type="InterPro" id="IPR004826">
    <property type="entry name" value="bZIP_Maf"/>
</dbReference>
<evidence type="ECO:0000256" key="5">
    <source>
        <dbReference type="SAM" id="MobiDB-lite"/>
    </source>
</evidence>
<keyword evidence="4" id="KW-0175">Coiled coil</keyword>
<feature type="domain" description="BZIP" evidence="6">
    <location>
        <begin position="150"/>
        <end position="213"/>
    </location>
</feature>
<feature type="compositionally biased region" description="Polar residues" evidence="5">
    <location>
        <begin position="98"/>
        <end position="107"/>
    </location>
</feature>
<reference evidence="7 8" key="1">
    <citation type="submission" date="2022-05" db="EMBL/GenBank/DDBJ databases">
        <authorList>
            <consortium name="Genoscope - CEA"/>
            <person name="William W."/>
        </authorList>
    </citation>
    <scope>NUCLEOTIDE SEQUENCE [LARGE SCALE GENOMIC DNA]</scope>
</reference>
<sequence>MIHNNNQESHDVVSPLTDETGFSFDPSNFDFSALDHLWIMNAEEKEEKAQHVPDSTLDLNGMPAWLSETCQPRILDDQSILNSTAVVASEEFSPAPSECSSTSNSHFFSEDEQLSPNEMKFTEKELRELSVKDINRLLKERGLSKDEIARVKHRRRTLKNRRYAQHSRLRRIESKNNLEEEKKSLLQELEQLRRQVTTVERERDMYKDKYVKLLTQVSKMPGKLIKISPLPN</sequence>
<protein>
    <recommendedName>
        <fullName evidence="6">BZIP domain-containing protein</fullName>
    </recommendedName>
</protein>
<keyword evidence="3" id="KW-0804">Transcription</keyword>
<dbReference type="SMART" id="SM00338">
    <property type="entry name" value="BRLZ"/>
    <property type="match status" value="1"/>
</dbReference>
<evidence type="ECO:0000313" key="7">
    <source>
        <dbReference type="EMBL" id="CAH3191878.1"/>
    </source>
</evidence>
<feature type="coiled-coil region" evidence="4">
    <location>
        <begin position="169"/>
        <end position="209"/>
    </location>
</feature>
<dbReference type="Proteomes" id="UP001159427">
    <property type="component" value="Unassembled WGS sequence"/>
</dbReference>
<name>A0ABN8SQ27_9CNID</name>
<organism evidence="7 8">
    <name type="scientific">Porites evermanni</name>
    <dbReference type="NCBI Taxonomy" id="104178"/>
    <lineage>
        <taxon>Eukaryota</taxon>
        <taxon>Metazoa</taxon>
        <taxon>Cnidaria</taxon>
        <taxon>Anthozoa</taxon>
        <taxon>Hexacorallia</taxon>
        <taxon>Scleractinia</taxon>
        <taxon>Fungiina</taxon>
        <taxon>Poritidae</taxon>
        <taxon>Porites</taxon>
    </lineage>
</organism>
<gene>
    <name evidence="7" type="ORF">PEVE_00022824</name>
</gene>
<comment type="caution">
    <text evidence="7">The sequence shown here is derived from an EMBL/GenBank/DDBJ whole genome shotgun (WGS) entry which is preliminary data.</text>
</comment>
<evidence type="ECO:0000256" key="2">
    <source>
        <dbReference type="ARBA" id="ARBA00023125"/>
    </source>
</evidence>
<dbReference type="EMBL" id="CALNXI010003027">
    <property type="protein sequence ID" value="CAH3191878.1"/>
    <property type="molecule type" value="Genomic_DNA"/>
</dbReference>
<dbReference type="PANTHER" id="PTHR10129">
    <property type="entry name" value="TRANSCRIPTION FACTOR MAF"/>
    <property type="match status" value="1"/>
</dbReference>
<accession>A0ABN8SQ27</accession>
<evidence type="ECO:0000256" key="1">
    <source>
        <dbReference type="ARBA" id="ARBA00023015"/>
    </source>
</evidence>
<evidence type="ECO:0000256" key="4">
    <source>
        <dbReference type="SAM" id="Coils"/>
    </source>
</evidence>
<dbReference type="PANTHER" id="PTHR10129:SF48">
    <property type="entry name" value="MAF-S, ISOFORM B"/>
    <property type="match status" value="1"/>
</dbReference>
<keyword evidence="1" id="KW-0805">Transcription regulation</keyword>
<dbReference type="Pfam" id="PF03131">
    <property type="entry name" value="bZIP_Maf"/>
    <property type="match status" value="1"/>
</dbReference>
<proteinExistence type="predicted"/>
<keyword evidence="2" id="KW-0238">DNA-binding</keyword>
<feature type="region of interest" description="Disordered" evidence="5">
    <location>
        <begin position="93"/>
        <end position="113"/>
    </location>
</feature>